<dbReference type="PANTHER" id="PTHR11773">
    <property type="entry name" value="GLYCINE DEHYDROGENASE, DECARBOXYLATING"/>
    <property type="match status" value="1"/>
</dbReference>
<dbReference type="GO" id="GO:0030170">
    <property type="term" value="F:pyridoxal phosphate binding"/>
    <property type="evidence" value="ECO:0007669"/>
    <property type="project" value="TreeGrafter"/>
</dbReference>
<comment type="cofactor">
    <cofactor evidence="1">
        <name>pyridoxal 5'-phosphate</name>
        <dbReference type="ChEBI" id="CHEBI:597326"/>
    </cofactor>
</comment>
<dbReference type="InterPro" id="IPR020581">
    <property type="entry name" value="GDC_P"/>
</dbReference>
<organism evidence="8 9">
    <name type="scientific">Bugula neritina</name>
    <name type="common">Brown bryozoan</name>
    <name type="synonym">Sertularia neritina</name>
    <dbReference type="NCBI Taxonomy" id="10212"/>
    <lineage>
        <taxon>Eukaryota</taxon>
        <taxon>Metazoa</taxon>
        <taxon>Spiralia</taxon>
        <taxon>Lophotrochozoa</taxon>
        <taxon>Bryozoa</taxon>
        <taxon>Gymnolaemata</taxon>
        <taxon>Cheilostomatida</taxon>
        <taxon>Flustrina</taxon>
        <taxon>Buguloidea</taxon>
        <taxon>Bugulidae</taxon>
        <taxon>Bugula</taxon>
    </lineage>
</organism>
<feature type="domain" description="Glycine cleavage system P-protein N-terminal" evidence="6">
    <location>
        <begin position="1"/>
        <end position="97"/>
    </location>
</feature>
<dbReference type="GO" id="GO:0019464">
    <property type="term" value="P:glycine decarboxylation via glycine cleavage system"/>
    <property type="evidence" value="ECO:0007669"/>
    <property type="project" value="TreeGrafter"/>
</dbReference>
<dbReference type="GO" id="GO:0016594">
    <property type="term" value="F:glycine binding"/>
    <property type="evidence" value="ECO:0007669"/>
    <property type="project" value="TreeGrafter"/>
</dbReference>
<dbReference type="Proteomes" id="UP000593567">
    <property type="component" value="Unassembled WGS sequence"/>
</dbReference>
<dbReference type="Gene3D" id="3.90.1150.10">
    <property type="entry name" value="Aspartate Aminotransferase, domain 1"/>
    <property type="match status" value="1"/>
</dbReference>
<comment type="catalytic activity">
    <reaction evidence="5">
        <text>N(6)-[(R)-lipoyl]-L-lysyl-[glycine-cleavage complex H protein] + glycine + H(+) = N(6)-[(R)-S(8)-aminomethyldihydrolipoyl]-L-lysyl-[glycine-cleavage complex H protein] + CO2</text>
        <dbReference type="Rhea" id="RHEA:24304"/>
        <dbReference type="Rhea" id="RHEA-COMP:10494"/>
        <dbReference type="Rhea" id="RHEA-COMP:10495"/>
        <dbReference type="ChEBI" id="CHEBI:15378"/>
        <dbReference type="ChEBI" id="CHEBI:16526"/>
        <dbReference type="ChEBI" id="CHEBI:57305"/>
        <dbReference type="ChEBI" id="CHEBI:83099"/>
        <dbReference type="ChEBI" id="CHEBI:83143"/>
        <dbReference type="EC" id="1.4.4.2"/>
    </reaction>
</comment>
<evidence type="ECO:0000256" key="3">
    <source>
        <dbReference type="ARBA" id="ARBA00022898"/>
    </source>
</evidence>
<name>A0A7J7JDA1_BUGNE</name>
<dbReference type="InterPro" id="IPR049316">
    <property type="entry name" value="GDC-P_C"/>
</dbReference>
<keyword evidence="4" id="KW-0560">Oxidoreductase</keyword>
<dbReference type="GO" id="GO:0005739">
    <property type="term" value="C:mitochondrion"/>
    <property type="evidence" value="ECO:0007669"/>
    <property type="project" value="TreeGrafter"/>
</dbReference>
<dbReference type="EC" id="1.4.4.2" evidence="2"/>
<dbReference type="OrthoDB" id="6537869at2759"/>
<evidence type="ECO:0000256" key="1">
    <source>
        <dbReference type="ARBA" id="ARBA00001933"/>
    </source>
</evidence>
<dbReference type="InterPro" id="IPR049315">
    <property type="entry name" value="GDC-P_N"/>
</dbReference>
<dbReference type="SUPFAM" id="SSF53383">
    <property type="entry name" value="PLP-dependent transferases"/>
    <property type="match status" value="1"/>
</dbReference>
<evidence type="ECO:0000256" key="4">
    <source>
        <dbReference type="ARBA" id="ARBA00023002"/>
    </source>
</evidence>
<evidence type="ECO:0000256" key="5">
    <source>
        <dbReference type="ARBA" id="ARBA00049026"/>
    </source>
</evidence>
<accession>A0A7J7JDA1</accession>
<keyword evidence="3" id="KW-0663">Pyridoxal phosphate</keyword>
<sequence>MTALYGAWHGPEGLRELASVAHNAATILSHGVELSDNKQHNEYFFDTLLITPASIADVRARAAEKEINLQYLPNNKVTVSLDETVTENDLNDLLHVFGSSASVADIVERYSGDLLEGSFVNTGLHRTSPYLQHAVFNSHHSEAGMVRFLKKLENKDLSLVHSMIPLGSCTMKLNGTSTLLPVTMPGFSSIHPFVPKDQVEGYMEMFTELERQLCDVTGYDNISFQPNSYNIRFLSAQVCLIPDSAHGTNFASAQMASMKIQSVKINKKGGIDLENLESSIEKYRDQLAAIMVTYPSTNGLFDKDIRKVCDMVHEAGGQVYLDGANMNAQVGICRPGDYGSDVSHLNLHKTFCIPHGGGGPGMGPIGVKAHLAPFLPDHPIVDIEGPTRSCGPVSSAPYGSSSILPISYTYIKMAGDDIKQCSEVAILNANYMAKVLEPHYKVLFTNENGYNAHEFIIDFSEYKAKCGVEAVDAAKRLQDFGFHAPTVSYPVTNTLMIEPTESEDKAELDRFCEALITIRQEIQEVMDGKQPKDNNTLKNAPHTQAVITSSEWNYPYSREQAAYPATFVKPESKFWPSVGRINEVYGDQNLVCKL</sequence>
<evidence type="ECO:0000313" key="9">
    <source>
        <dbReference type="Proteomes" id="UP000593567"/>
    </source>
</evidence>
<comment type="caution">
    <text evidence="8">The sequence shown here is derived from an EMBL/GenBank/DDBJ whole genome shotgun (WGS) entry which is preliminary data.</text>
</comment>
<evidence type="ECO:0000256" key="2">
    <source>
        <dbReference type="ARBA" id="ARBA00012134"/>
    </source>
</evidence>
<dbReference type="GO" id="GO:0005960">
    <property type="term" value="C:glycine cleavage complex"/>
    <property type="evidence" value="ECO:0007669"/>
    <property type="project" value="TreeGrafter"/>
</dbReference>
<dbReference type="InterPro" id="IPR015424">
    <property type="entry name" value="PyrdxlP-dep_Trfase"/>
</dbReference>
<feature type="domain" description="Glycine dehydrogenase C-terminal" evidence="7">
    <location>
        <begin position="422"/>
        <end position="542"/>
    </location>
</feature>
<keyword evidence="9" id="KW-1185">Reference proteome</keyword>
<dbReference type="Pfam" id="PF02347">
    <property type="entry name" value="GDC-P"/>
    <property type="match status" value="1"/>
</dbReference>
<dbReference type="GO" id="GO:0004375">
    <property type="term" value="F:glycine dehydrogenase (decarboxylating) activity"/>
    <property type="evidence" value="ECO:0007669"/>
    <property type="project" value="UniProtKB-EC"/>
</dbReference>
<protein>
    <recommendedName>
        <fullName evidence="2">glycine dehydrogenase (aminomethyl-transferring)</fullName>
        <ecNumber evidence="2">1.4.4.2</ecNumber>
    </recommendedName>
</protein>
<dbReference type="Pfam" id="PF21478">
    <property type="entry name" value="GcvP2_C"/>
    <property type="match status" value="1"/>
</dbReference>
<dbReference type="Gene3D" id="3.40.640.10">
    <property type="entry name" value="Type I PLP-dependent aspartate aminotransferase-like (Major domain)"/>
    <property type="match status" value="1"/>
</dbReference>
<evidence type="ECO:0000313" key="8">
    <source>
        <dbReference type="EMBL" id="KAF6023616.1"/>
    </source>
</evidence>
<dbReference type="PANTHER" id="PTHR11773:SF1">
    <property type="entry name" value="GLYCINE DEHYDROGENASE (DECARBOXYLATING), MITOCHONDRIAL"/>
    <property type="match status" value="1"/>
</dbReference>
<evidence type="ECO:0000259" key="6">
    <source>
        <dbReference type="Pfam" id="PF02347"/>
    </source>
</evidence>
<gene>
    <name evidence="8" type="ORF">EB796_018077</name>
</gene>
<evidence type="ECO:0000259" key="7">
    <source>
        <dbReference type="Pfam" id="PF21478"/>
    </source>
</evidence>
<dbReference type="InterPro" id="IPR015421">
    <property type="entry name" value="PyrdxlP-dep_Trfase_major"/>
</dbReference>
<proteinExistence type="predicted"/>
<dbReference type="EMBL" id="VXIV02002688">
    <property type="protein sequence ID" value="KAF6023616.1"/>
    <property type="molecule type" value="Genomic_DNA"/>
</dbReference>
<dbReference type="AlphaFoldDB" id="A0A7J7JDA1"/>
<dbReference type="InterPro" id="IPR015422">
    <property type="entry name" value="PyrdxlP-dep_Trfase_small"/>
</dbReference>
<reference evidence="8" key="1">
    <citation type="submission" date="2020-06" db="EMBL/GenBank/DDBJ databases">
        <title>Draft genome of Bugula neritina, a colonial animal packing powerful symbionts and potential medicines.</title>
        <authorList>
            <person name="Rayko M."/>
        </authorList>
    </citation>
    <scope>NUCLEOTIDE SEQUENCE [LARGE SCALE GENOMIC DNA]</scope>
    <source>
        <strain evidence="8">Kwan_BN1</strain>
    </source>
</reference>